<dbReference type="InterPro" id="IPR051617">
    <property type="entry name" value="UNC-93-like_regulator"/>
</dbReference>
<dbReference type="Proteomes" id="UP000799324">
    <property type="component" value="Unassembled WGS sequence"/>
</dbReference>
<protein>
    <submittedName>
        <fullName evidence="7">MFS general substrate transporter</fullName>
    </submittedName>
</protein>
<organism evidence="7 8">
    <name type="scientific">Lophiostoma macrostomum CBS 122681</name>
    <dbReference type="NCBI Taxonomy" id="1314788"/>
    <lineage>
        <taxon>Eukaryota</taxon>
        <taxon>Fungi</taxon>
        <taxon>Dikarya</taxon>
        <taxon>Ascomycota</taxon>
        <taxon>Pezizomycotina</taxon>
        <taxon>Dothideomycetes</taxon>
        <taxon>Pleosporomycetidae</taxon>
        <taxon>Pleosporales</taxon>
        <taxon>Lophiostomataceae</taxon>
        <taxon>Lophiostoma</taxon>
    </lineage>
</organism>
<feature type="transmembrane region" description="Helical" evidence="6">
    <location>
        <begin position="386"/>
        <end position="405"/>
    </location>
</feature>
<feature type="transmembrane region" description="Helical" evidence="6">
    <location>
        <begin position="309"/>
        <end position="328"/>
    </location>
</feature>
<dbReference type="OrthoDB" id="196103at2759"/>
<dbReference type="SUPFAM" id="SSF103473">
    <property type="entry name" value="MFS general substrate transporter"/>
    <property type="match status" value="1"/>
</dbReference>
<reference evidence="7" key="1">
    <citation type="journal article" date="2020" name="Stud. Mycol.">
        <title>101 Dothideomycetes genomes: a test case for predicting lifestyles and emergence of pathogens.</title>
        <authorList>
            <person name="Haridas S."/>
            <person name="Albert R."/>
            <person name="Binder M."/>
            <person name="Bloem J."/>
            <person name="Labutti K."/>
            <person name="Salamov A."/>
            <person name="Andreopoulos B."/>
            <person name="Baker S."/>
            <person name="Barry K."/>
            <person name="Bills G."/>
            <person name="Bluhm B."/>
            <person name="Cannon C."/>
            <person name="Castanera R."/>
            <person name="Culley D."/>
            <person name="Daum C."/>
            <person name="Ezra D."/>
            <person name="Gonzalez J."/>
            <person name="Henrissat B."/>
            <person name="Kuo A."/>
            <person name="Liang C."/>
            <person name="Lipzen A."/>
            <person name="Lutzoni F."/>
            <person name="Magnuson J."/>
            <person name="Mondo S."/>
            <person name="Nolan M."/>
            <person name="Ohm R."/>
            <person name="Pangilinan J."/>
            <person name="Park H.-J."/>
            <person name="Ramirez L."/>
            <person name="Alfaro M."/>
            <person name="Sun H."/>
            <person name="Tritt A."/>
            <person name="Yoshinaga Y."/>
            <person name="Zwiers L.-H."/>
            <person name="Turgeon B."/>
            <person name="Goodwin S."/>
            <person name="Spatafora J."/>
            <person name="Crous P."/>
            <person name="Grigoriev I."/>
        </authorList>
    </citation>
    <scope>NUCLEOTIDE SEQUENCE</scope>
    <source>
        <strain evidence="7">CBS 122681</strain>
    </source>
</reference>
<keyword evidence="8" id="KW-1185">Reference proteome</keyword>
<feature type="transmembrane region" description="Helical" evidence="6">
    <location>
        <begin position="143"/>
        <end position="163"/>
    </location>
</feature>
<dbReference type="InterPro" id="IPR036259">
    <property type="entry name" value="MFS_trans_sf"/>
</dbReference>
<sequence>MADSKGPELAHEVHTPDHSTVNEPTGVLQLPNSWKYRTFKIFGKRIPWYASPPTQLVLVSLVCFMCPGMFNALNGMGGGGQLGADASANSKANTALYSTFAVVGFFAGTFTNKLGIRTALSFGGIGYSVYVASYLSYNHTKNVGFTTFAGALLGVCAGILWCAQGAIMMSYPPEASKGRYISWFWMIFNLGAVIGSLIPLGLNMHTEDSVPVTDGTYVGFLVLTIVGAVLSWCLVDAKDVVRDDGSKVIVMKHPSWKSELLGLWETFGTDPYIIALFPMFLASNWFYAYHFTEINGAYFNTRTRALNGVVYYTMQIIGAYVFGFALDYQGVRRTVRAKAAWVALFALIMIVWGCGYKFQTTYTRAWAADKSSKKKDWTSEGFGGPFVLYMFYGFSDAAWQTTVYWMMGSLTNNGRKLANFAGFYKGIQSAGSAITWRLDDIGTSYMTMFAVNWGLLAGSLLIALPVILWKVEDSTSLDKDLAFTDETREDVAAKAHVVGPGEHLDEKV</sequence>
<accession>A0A6A6TML0</accession>
<dbReference type="Gene3D" id="1.20.1250.20">
    <property type="entry name" value="MFS general substrate transporter like domains"/>
    <property type="match status" value="1"/>
</dbReference>
<evidence type="ECO:0000256" key="2">
    <source>
        <dbReference type="ARBA" id="ARBA00022692"/>
    </source>
</evidence>
<dbReference type="PANTHER" id="PTHR23294:SF54">
    <property type="entry name" value="DUF895 DOMAIN MEMBRANE PROTEIN (AFU_ORTHOLOGUE AFUA_8G04110)"/>
    <property type="match status" value="1"/>
</dbReference>
<evidence type="ECO:0000313" key="8">
    <source>
        <dbReference type="Proteomes" id="UP000799324"/>
    </source>
</evidence>
<dbReference type="GO" id="GO:0022857">
    <property type="term" value="F:transmembrane transporter activity"/>
    <property type="evidence" value="ECO:0007669"/>
    <property type="project" value="InterPro"/>
</dbReference>
<evidence type="ECO:0000256" key="4">
    <source>
        <dbReference type="ARBA" id="ARBA00023136"/>
    </source>
</evidence>
<feature type="transmembrane region" description="Helical" evidence="6">
    <location>
        <begin position="450"/>
        <end position="469"/>
    </location>
</feature>
<name>A0A6A6TML0_9PLEO</name>
<feature type="transmembrane region" description="Helical" evidence="6">
    <location>
        <begin position="340"/>
        <end position="358"/>
    </location>
</feature>
<dbReference type="EMBL" id="MU004299">
    <property type="protein sequence ID" value="KAF2660447.1"/>
    <property type="molecule type" value="Genomic_DNA"/>
</dbReference>
<gene>
    <name evidence="7" type="ORF">K491DRAFT_701569</name>
</gene>
<dbReference type="AlphaFoldDB" id="A0A6A6TML0"/>
<feature type="region of interest" description="Disordered" evidence="5">
    <location>
        <begin position="1"/>
        <end position="24"/>
    </location>
</feature>
<feature type="transmembrane region" description="Helical" evidence="6">
    <location>
        <begin position="54"/>
        <end position="74"/>
    </location>
</feature>
<evidence type="ECO:0000256" key="6">
    <source>
        <dbReference type="SAM" id="Phobius"/>
    </source>
</evidence>
<keyword evidence="3 6" id="KW-1133">Transmembrane helix</keyword>
<dbReference type="PANTHER" id="PTHR23294">
    <property type="entry name" value="ET TRANSLATION PRODUCT-RELATED"/>
    <property type="match status" value="1"/>
</dbReference>
<dbReference type="CDD" id="cd06178">
    <property type="entry name" value="MFS_unc93-like"/>
    <property type="match status" value="1"/>
</dbReference>
<evidence type="ECO:0000256" key="5">
    <source>
        <dbReference type="SAM" id="MobiDB-lite"/>
    </source>
</evidence>
<feature type="compositionally biased region" description="Basic and acidic residues" evidence="5">
    <location>
        <begin position="1"/>
        <end position="17"/>
    </location>
</feature>
<comment type="subcellular location">
    <subcellularLocation>
        <location evidence="1">Membrane</location>
        <topology evidence="1">Multi-pass membrane protein</topology>
    </subcellularLocation>
</comment>
<feature type="transmembrane region" description="Helical" evidence="6">
    <location>
        <begin position="183"/>
        <end position="204"/>
    </location>
</feature>
<dbReference type="Pfam" id="PF07690">
    <property type="entry name" value="MFS_1"/>
    <property type="match status" value="1"/>
</dbReference>
<feature type="transmembrane region" description="Helical" evidence="6">
    <location>
        <begin position="272"/>
        <end position="289"/>
    </location>
</feature>
<feature type="transmembrane region" description="Helical" evidence="6">
    <location>
        <begin position="119"/>
        <end position="137"/>
    </location>
</feature>
<proteinExistence type="predicted"/>
<evidence type="ECO:0000313" key="7">
    <source>
        <dbReference type="EMBL" id="KAF2660447.1"/>
    </source>
</evidence>
<dbReference type="InterPro" id="IPR011701">
    <property type="entry name" value="MFS"/>
</dbReference>
<dbReference type="GO" id="GO:0016020">
    <property type="term" value="C:membrane"/>
    <property type="evidence" value="ECO:0007669"/>
    <property type="project" value="UniProtKB-SubCell"/>
</dbReference>
<feature type="transmembrane region" description="Helical" evidence="6">
    <location>
        <begin position="94"/>
        <end position="112"/>
    </location>
</feature>
<evidence type="ECO:0000256" key="3">
    <source>
        <dbReference type="ARBA" id="ARBA00022989"/>
    </source>
</evidence>
<evidence type="ECO:0000256" key="1">
    <source>
        <dbReference type="ARBA" id="ARBA00004141"/>
    </source>
</evidence>
<keyword evidence="2 6" id="KW-0812">Transmembrane</keyword>
<feature type="transmembrane region" description="Helical" evidence="6">
    <location>
        <begin position="216"/>
        <end position="235"/>
    </location>
</feature>
<keyword evidence="4 6" id="KW-0472">Membrane</keyword>